<gene>
    <name evidence="2" type="ORF">O9K51_02316</name>
</gene>
<feature type="region of interest" description="Disordered" evidence="1">
    <location>
        <begin position="1"/>
        <end position="35"/>
    </location>
</feature>
<name>A0AB34FXU2_9HYPO</name>
<feature type="compositionally biased region" description="Polar residues" evidence="1">
    <location>
        <begin position="80"/>
        <end position="89"/>
    </location>
</feature>
<feature type="region of interest" description="Disordered" evidence="1">
    <location>
        <begin position="48"/>
        <end position="89"/>
    </location>
</feature>
<feature type="compositionally biased region" description="Low complexity" evidence="1">
    <location>
        <begin position="8"/>
        <end position="35"/>
    </location>
</feature>
<keyword evidence="3" id="KW-1185">Reference proteome</keyword>
<evidence type="ECO:0000256" key="1">
    <source>
        <dbReference type="SAM" id="MobiDB-lite"/>
    </source>
</evidence>
<dbReference type="AlphaFoldDB" id="A0AB34FXU2"/>
<proteinExistence type="predicted"/>
<organism evidence="2 3">
    <name type="scientific">Purpureocillium lavendulum</name>
    <dbReference type="NCBI Taxonomy" id="1247861"/>
    <lineage>
        <taxon>Eukaryota</taxon>
        <taxon>Fungi</taxon>
        <taxon>Dikarya</taxon>
        <taxon>Ascomycota</taxon>
        <taxon>Pezizomycotina</taxon>
        <taxon>Sordariomycetes</taxon>
        <taxon>Hypocreomycetidae</taxon>
        <taxon>Hypocreales</taxon>
        <taxon>Ophiocordycipitaceae</taxon>
        <taxon>Purpureocillium</taxon>
    </lineage>
</organism>
<comment type="caution">
    <text evidence="2">The sequence shown here is derived from an EMBL/GenBank/DDBJ whole genome shotgun (WGS) entry which is preliminary data.</text>
</comment>
<accession>A0AB34FXU2</accession>
<evidence type="ECO:0000313" key="2">
    <source>
        <dbReference type="EMBL" id="KAJ6443924.1"/>
    </source>
</evidence>
<protein>
    <submittedName>
        <fullName evidence="2">Protein PAL1</fullName>
    </submittedName>
</protein>
<dbReference type="Proteomes" id="UP001163105">
    <property type="component" value="Unassembled WGS sequence"/>
</dbReference>
<sequence length="130" mass="13739">MSFSDSFQPGQQQPAGAQSAAGLSLNLSSNNPFRNRAASPASIEAAFASPASPFDDPPRRPLSRNPFLDQALPPLKSPGAMSSRSETKSLSAEDIFVRLPRLVRLDMFASEDVIALLASSRPMPAGTQPG</sequence>
<dbReference type="EMBL" id="JAQHRD010000002">
    <property type="protein sequence ID" value="KAJ6443924.1"/>
    <property type="molecule type" value="Genomic_DNA"/>
</dbReference>
<evidence type="ECO:0000313" key="3">
    <source>
        <dbReference type="Proteomes" id="UP001163105"/>
    </source>
</evidence>
<reference evidence="2" key="1">
    <citation type="submission" date="2023-01" db="EMBL/GenBank/DDBJ databases">
        <title>The growth and conidiation of Purpureocillium lavendulum are regulated by nitrogen source and histone H3K14 acetylation.</title>
        <authorList>
            <person name="Tang P."/>
            <person name="Han J."/>
            <person name="Zhang C."/>
            <person name="Tang P."/>
            <person name="Qi F."/>
            <person name="Zhang K."/>
            <person name="Liang L."/>
        </authorList>
    </citation>
    <scope>NUCLEOTIDE SEQUENCE</scope>
    <source>
        <strain evidence="2">YMF1.00683</strain>
    </source>
</reference>